<feature type="region of interest" description="Disordered" evidence="1">
    <location>
        <begin position="1"/>
        <end position="48"/>
    </location>
</feature>
<protein>
    <submittedName>
        <fullName evidence="2">(rape) hypothetical protein</fullName>
    </submittedName>
    <submittedName>
        <fullName evidence="3">BnaA05g36450D protein</fullName>
    </submittedName>
</protein>
<organism evidence="3 4">
    <name type="scientific">Brassica napus</name>
    <name type="common">Rape</name>
    <dbReference type="NCBI Taxonomy" id="3708"/>
    <lineage>
        <taxon>Eukaryota</taxon>
        <taxon>Viridiplantae</taxon>
        <taxon>Streptophyta</taxon>
        <taxon>Embryophyta</taxon>
        <taxon>Tracheophyta</taxon>
        <taxon>Spermatophyta</taxon>
        <taxon>Magnoliopsida</taxon>
        <taxon>eudicotyledons</taxon>
        <taxon>Gunneridae</taxon>
        <taxon>Pentapetalae</taxon>
        <taxon>rosids</taxon>
        <taxon>malvids</taxon>
        <taxon>Brassicales</taxon>
        <taxon>Brassicaceae</taxon>
        <taxon>Brassiceae</taxon>
        <taxon>Brassica</taxon>
    </lineage>
</organism>
<dbReference type="EMBL" id="LK033795">
    <property type="protein sequence ID" value="CDY59678.1"/>
    <property type="molecule type" value="Genomic_DNA"/>
</dbReference>
<reference evidence="3 4" key="1">
    <citation type="journal article" date="2014" name="Science">
        <title>Plant genetics. Early allopolyploid evolution in the post-Neolithic Brassica napus oilseed genome.</title>
        <authorList>
            <person name="Chalhoub B."/>
            <person name="Denoeud F."/>
            <person name="Liu S."/>
            <person name="Parkin I.A."/>
            <person name="Tang H."/>
            <person name="Wang X."/>
            <person name="Chiquet J."/>
            <person name="Belcram H."/>
            <person name="Tong C."/>
            <person name="Samans B."/>
            <person name="Correa M."/>
            <person name="Da Silva C."/>
            <person name="Just J."/>
            <person name="Falentin C."/>
            <person name="Koh C.S."/>
            <person name="Le Clainche I."/>
            <person name="Bernard M."/>
            <person name="Bento P."/>
            <person name="Noel B."/>
            <person name="Labadie K."/>
            <person name="Alberti A."/>
            <person name="Charles M."/>
            <person name="Arnaud D."/>
            <person name="Guo H."/>
            <person name="Daviaud C."/>
            <person name="Alamery S."/>
            <person name="Jabbari K."/>
            <person name="Zhao M."/>
            <person name="Edger P.P."/>
            <person name="Chelaifa H."/>
            <person name="Tack D."/>
            <person name="Lassalle G."/>
            <person name="Mestiri I."/>
            <person name="Schnel N."/>
            <person name="Le Paslier M.C."/>
            <person name="Fan G."/>
            <person name="Renault V."/>
            <person name="Bayer P.E."/>
            <person name="Golicz A.A."/>
            <person name="Manoli S."/>
            <person name="Lee T.H."/>
            <person name="Thi V.H."/>
            <person name="Chalabi S."/>
            <person name="Hu Q."/>
            <person name="Fan C."/>
            <person name="Tollenaere R."/>
            <person name="Lu Y."/>
            <person name="Battail C."/>
            <person name="Shen J."/>
            <person name="Sidebottom C.H."/>
            <person name="Wang X."/>
            <person name="Canaguier A."/>
            <person name="Chauveau A."/>
            <person name="Berard A."/>
            <person name="Deniot G."/>
            <person name="Guan M."/>
            <person name="Liu Z."/>
            <person name="Sun F."/>
            <person name="Lim Y.P."/>
            <person name="Lyons E."/>
            <person name="Town C.D."/>
            <person name="Bancroft I."/>
            <person name="Wang X."/>
            <person name="Meng J."/>
            <person name="Ma J."/>
            <person name="Pires J.C."/>
            <person name="King G.J."/>
            <person name="Brunel D."/>
            <person name="Delourme R."/>
            <person name="Renard M."/>
            <person name="Aury J.M."/>
            <person name="Adams K.L."/>
            <person name="Batley J."/>
            <person name="Snowdon R.J."/>
            <person name="Tost J."/>
            <person name="Edwards D."/>
            <person name="Zhou Y."/>
            <person name="Hua W."/>
            <person name="Sharpe A.G."/>
            <person name="Paterson A.H."/>
            <person name="Guan C."/>
            <person name="Wincker P."/>
        </authorList>
    </citation>
    <scope>NUCLEOTIDE SEQUENCE [LARGE SCALE GENOMIC DNA]</scope>
    <source>
        <strain evidence="4">cv. Darmor-bzh</strain>
    </source>
</reference>
<evidence type="ECO:0000256" key="1">
    <source>
        <dbReference type="SAM" id="MobiDB-lite"/>
    </source>
</evidence>
<dbReference type="Proteomes" id="UP000028999">
    <property type="component" value="Unassembled WGS sequence"/>
</dbReference>
<dbReference type="PaxDb" id="3708-A0A078J5T7"/>
<evidence type="ECO:0000313" key="2">
    <source>
        <dbReference type="EMBL" id="CAF2097987.1"/>
    </source>
</evidence>
<feature type="compositionally biased region" description="Basic and acidic residues" evidence="1">
    <location>
        <begin position="23"/>
        <end position="43"/>
    </location>
</feature>
<gene>
    <name evidence="3" type="primary">BnaA05g36450D</name>
    <name evidence="2" type="ORF">DARMORV10_A05P20950.1</name>
    <name evidence="3" type="ORF">GSBRNA2T00027587001</name>
</gene>
<proteinExistence type="predicted"/>
<sequence>MAKREPKVASSGDDGGAHRGLHRKTEEEAHRGLHRKTEEEASRRRIGIRGLCVNQEEEKWWSCCSGGGEQETP</sequence>
<dbReference type="Gramene" id="CDY59678">
    <property type="protein sequence ID" value="CDY59678"/>
    <property type="gene ID" value="GSBRNA2T00027587001"/>
</dbReference>
<reference evidence="3" key="2">
    <citation type="submission" date="2014-06" db="EMBL/GenBank/DDBJ databases">
        <authorList>
            <person name="Genoscope - CEA"/>
        </authorList>
    </citation>
    <scope>NUCLEOTIDE SEQUENCE</scope>
</reference>
<name>A0A078J5T7_BRANA</name>
<dbReference type="EMBL" id="HG994359">
    <property type="protein sequence ID" value="CAF2097987.1"/>
    <property type="molecule type" value="Genomic_DNA"/>
</dbReference>
<keyword evidence="4" id="KW-1185">Reference proteome</keyword>
<evidence type="ECO:0000313" key="3">
    <source>
        <dbReference type="EMBL" id="CDY59678.1"/>
    </source>
</evidence>
<dbReference type="Proteomes" id="UP001295469">
    <property type="component" value="Chromosome A05"/>
</dbReference>
<accession>A0A078J5T7</accession>
<evidence type="ECO:0000313" key="4">
    <source>
        <dbReference type="Proteomes" id="UP000028999"/>
    </source>
</evidence>
<dbReference type="AlphaFoldDB" id="A0A078J5T7"/>
<reference evidence="2" key="3">
    <citation type="submission" date="2021-01" db="EMBL/GenBank/DDBJ databases">
        <authorList>
            <consortium name="Genoscope - CEA"/>
            <person name="William W."/>
        </authorList>
    </citation>
    <scope>NUCLEOTIDE SEQUENCE</scope>
</reference>